<evidence type="ECO:0000256" key="1">
    <source>
        <dbReference type="ARBA" id="ARBA00005817"/>
    </source>
</evidence>
<dbReference type="Gene3D" id="3.40.50.620">
    <property type="entry name" value="HUPs"/>
    <property type="match status" value="1"/>
</dbReference>
<dbReference type="Gene3D" id="3.40.50.1220">
    <property type="entry name" value="TPP-binding domain"/>
    <property type="match status" value="1"/>
</dbReference>
<organism evidence="7">
    <name type="scientific">marine sediment metagenome</name>
    <dbReference type="NCBI Taxonomy" id="412755"/>
    <lineage>
        <taxon>unclassified sequences</taxon>
        <taxon>metagenomes</taxon>
        <taxon>ecological metagenomes</taxon>
    </lineage>
</organism>
<dbReference type="GO" id="GO:0050660">
    <property type="term" value="F:flavin adenine dinucleotide binding"/>
    <property type="evidence" value="ECO:0007669"/>
    <property type="project" value="InterPro"/>
</dbReference>
<dbReference type="AlphaFoldDB" id="X1FFV9"/>
<dbReference type="InterPro" id="IPR014731">
    <property type="entry name" value="ETF_asu_C"/>
</dbReference>
<dbReference type="Pfam" id="PF01012">
    <property type="entry name" value="ETF"/>
    <property type="match status" value="1"/>
</dbReference>
<evidence type="ECO:0000256" key="4">
    <source>
        <dbReference type="ARBA" id="ARBA00022827"/>
    </source>
</evidence>
<feature type="non-terminal residue" evidence="7">
    <location>
        <position position="1"/>
    </location>
</feature>
<evidence type="ECO:0000313" key="7">
    <source>
        <dbReference type="EMBL" id="GAH19668.1"/>
    </source>
</evidence>
<dbReference type="SUPFAM" id="SSF52467">
    <property type="entry name" value="DHS-like NAD/FAD-binding domain"/>
    <property type="match status" value="1"/>
</dbReference>
<dbReference type="PANTHER" id="PTHR43153:SF1">
    <property type="entry name" value="ELECTRON TRANSFER FLAVOPROTEIN SUBUNIT ALPHA, MITOCHONDRIAL"/>
    <property type="match status" value="1"/>
</dbReference>
<evidence type="ECO:0000256" key="2">
    <source>
        <dbReference type="ARBA" id="ARBA00022448"/>
    </source>
</evidence>
<dbReference type="InterPro" id="IPR014730">
    <property type="entry name" value="ETF_a/b_N"/>
</dbReference>
<name>X1FFV9_9ZZZZ</name>
<dbReference type="EMBL" id="BARU01001660">
    <property type="protein sequence ID" value="GAH19668.1"/>
    <property type="molecule type" value="Genomic_DNA"/>
</dbReference>
<keyword evidence="3" id="KW-0285">Flavoprotein</keyword>
<accession>X1FFV9</accession>
<dbReference type="InterPro" id="IPR014729">
    <property type="entry name" value="Rossmann-like_a/b/a_fold"/>
</dbReference>
<gene>
    <name evidence="7" type="ORF">S03H2_04238</name>
</gene>
<dbReference type="InterPro" id="IPR001308">
    <property type="entry name" value="ETF_a/FixB"/>
</dbReference>
<evidence type="ECO:0000259" key="6">
    <source>
        <dbReference type="SMART" id="SM00893"/>
    </source>
</evidence>
<keyword evidence="5" id="KW-0249">Electron transport</keyword>
<comment type="similarity">
    <text evidence="1">Belongs to the ETF alpha-subunit/FixB family.</text>
</comment>
<dbReference type="SMART" id="SM00893">
    <property type="entry name" value="ETF"/>
    <property type="match status" value="1"/>
</dbReference>
<dbReference type="SUPFAM" id="SSF52402">
    <property type="entry name" value="Adenine nucleotide alpha hydrolases-like"/>
    <property type="match status" value="1"/>
</dbReference>
<dbReference type="PANTHER" id="PTHR43153">
    <property type="entry name" value="ELECTRON TRANSFER FLAVOPROTEIN ALPHA"/>
    <property type="match status" value="1"/>
</dbReference>
<dbReference type="CDD" id="cd01715">
    <property type="entry name" value="ETF_alpha"/>
    <property type="match status" value="1"/>
</dbReference>
<comment type="caution">
    <text evidence="7">The sequence shown here is derived from an EMBL/GenBank/DDBJ whole genome shotgun (WGS) entry which is preliminary data.</text>
</comment>
<dbReference type="InterPro" id="IPR029035">
    <property type="entry name" value="DHS-like_NAD/FAD-binding_dom"/>
</dbReference>
<keyword evidence="2" id="KW-0813">Transport</keyword>
<dbReference type="InterPro" id="IPR033947">
    <property type="entry name" value="ETF_alpha_N"/>
</dbReference>
<evidence type="ECO:0000256" key="5">
    <source>
        <dbReference type="ARBA" id="ARBA00022982"/>
    </source>
</evidence>
<dbReference type="GO" id="GO:0033539">
    <property type="term" value="P:fatty acid beta-oxidation using acyl-CoA dehydrogenase"/>
    <property type="evidence" value="ECO:0007669"/>
    <property type="project" value="TreeGrafter"/>
</dbReference>
<dbReference type="PIRSF" id="PIRSF000089">
    <property type="entry name" value="Electra_flavoP_a"/>
    <property type="match status" value="1"/>
</dbReference>
<proteinExistence type="inferred from homology"/>
<dbReference type="PROSITE" id="PS00696">
    <property type="entry name" value="ETF_ALPHA"/>
    <property type="match status" value="1"/>
</dbReference>
<reference evidence="7" key="1">
    <citation type="journal article" date="2014" name="Front. Microbiol.">
        <title>High frequency of phylogenetically diverse reductive dehalogenase-homologous genes in deep subseafloor sedimentary metagenomes.</title>
        <authorList>
            <person name="Kawai M."/>
            <person name="Futagami T."/>
            <person name="Toyoda A."/>
            <person name="Takaki Y."/>
            <person name="Nishi S."/>
            <person name="Hori S."/>
            <person name="Arai W."/>
            <person name="Tsubouchi T."/>
            <person name="Morono Y."/>
            <person name="Uchiyama I."/>
            <person name="Ito T."/>
            <person name="Fujiyama A."/>
            <person name="Inagaki F."/>
            <person name="Takami H."/>
        </authorList>
    </citation>
    <scope>NUCLEOTIDE SEQUENCE</scope>
    <source>
        <strain evidence="7">Expedition CK06-06</strain>
    </source>
</reference>
<dbReference type="GO" id="GO:0009055">
    <property type="term" value="F:electron transfer activity"/>
    <property type="evidence" value="ECO:0007669"/>
    <property type="project" value="InterPro"/>
</dbReference>
<dbReference type="FunFam" id="3.40.50.1220:FF:000001">
    <property type="entry name" value="Electron transfer flavoprotein, alpha subunit"/>
    <property type="match status" value="1"/>
</dbReference>
<keyword evidence="4" id="KW-0274">FAD</keyword>
<dbReference type="InterPro" id="IPR018206">
    <property type="entry name" value="ETF_asu_C_CS"/>
</dbReference>
<evidence type="ECO:0000256" key="3">
    <source>
        <dbReference type="ARBA" id="ARBA00022630"/>
    </source>
</evidence>
<feature type="domain" description="Electron transfer flavoprotein alpha/beta-subunit N-terminal" evidence="6">
    <location>
        <begin position="26"/>
        <end position="218"/>
    </location>
</feature>
<sequence>PICEEGAIIIEREKKITSKLEEYKDVWVFAEQKRGKVEPVVYELLGKGRELADKLNRNLSAVLLGFTIEEEAEKLIQKGADTVILIDEPELANYLPEPYTKVLKELSLEYKPEIILAGSTTIGRSLFGRLAVSLSTGLTADCTELDIDKEDNKLIQTRPAFGGNIMATIITPNTRPQMATVRHKVMKELPLNKSRRGKVVRKNFSREILSSSTKFIDFVEDLSQQVKLTEADIIVSGGRGLGCPENFKLVQSLADVFCGAVGASRPVVDDGWIPFSHQVGQTGKTVSPKLYIAIGISGSVQHLAGMQSSEIIVAINKDQDAPIFKICDYGVVGDLFDIVPPLTKKLKEVVKPLIL</sequence>
<protein>
    <recommendedName>
        <fullName evidence="6">Electron transfer flavoprotein alpha/beta-subunit N-terminal domain-containing protein</fullName>
    </recommendedName>
</protein>
<dbReference type="Pfam" id="PF00766">
    <property type="entry name" value="ETF_alpha"/>
    <property type="match status" value="1"/>
</dbReference>